<dbReference type="Pfam" id="PF13247">
    <property type="entry name" value="Fer4_11"/>
    <property type="match status" value="1"/>
</dbReference>
<keyword evidence="7" id="KW-0472">Membrane</keyword>
<feature type="region of interest" description="Disordered" evidence="6">
    <location>
        <begin position="1"/>
        <end position="31"/>
    </location>
</feature>
<accession>A0A0A8B5M7</accession>
<dbReference type="CDD" id="cd10550">
    <property type="entry name" value="DMSOR_beta_like"/>
    <property type="match status" value="1"/>
</dbReference>
<dbReference type="GO" id="GO:0046872">
    <property type="term" value="F:metal ion binding"/>
    <property type="evidence" value="ECO:0007669"/>
    <property type="project" value="UniProtKB-KW"/>
</dbReference>
<dbReference type="RefSeq" id="WP_039690152.1">
    <property type="nucleotide sequence ID" value="NZ_CP009302.1"/>
</dbReference>
<keyword evidence="5" id="KW-0411">Iron-sulfur</keyword>
<dbReference type="InterPro" id="IPR050294">
    <property type="entry name" value="RnfB_subfamily"/>
</dbReference>
<dbReference type="SUPFAM" id="SSF54862">
    <property type="entry name" value="4Fe-4S ferredoxins"/>
    <property type="match status" value="1"/>
</dbReference>
<keyword evidence="7" id="KW-0812">Transmembrane</keyword>
<keyword evidence="7" id="KW-1133">Transmembrane helix</keyword>
<evidence type="ECO:0000256" key="4">
    <source>
        <dbReference type="ARBA" id="ARBA00023004"/>
    </source>
</evidence>
<proteinExistence type="predicted"/>
<evidence type="ECO:0000259" key="8">
    <source>
        <dbReference type="PROSITE" id="PS51379"/>
    </source>
</evidence>
<keyword evidence="4" id="KW-0408">Iron</keyword>
<dbReference type="PANTHER" id="PTHR42859">
    <property type="entry name" value="OXIDOREDUCTASE"/>
    <property type="match status" value="1"/>
</dbReference>
<keyword evidence="2" id="KW-0479">Metal-binding</keyword>
<dbReference type="PROSITE" id="PS51318">
    <property type="entry name" value="TAT"/>
    <property type="match status" value="1"/>
</dbReference>
<evidence type="ECO:0000256" key="3">
    <source>
        <dbReference type="ARBA" id="ARBA00022737"/>
    </source>
</evidence>
<dbReference type="KEGG" id="cbac:JI75_08710"/>
<organism evidence="9 10">
    <name type="scientific">Berryella intestinalis</name>
    <dbReference type="NCBI Taxonomy" id="1531429"/>
    <lineage>
        <taxon>Bacteria</taxon>
        <taxon>Bacillati</taxon>
        <taxon>Actinomycetota</taxon>
        <taxon>Coriobacteriia</taxon>
        <taxon>Eggerthellales</taxon>
        <taxon>Eggerthellaceae</taxon>
        <taxon>Berryella</taxon>
    </lineage>
</organism>
<gene>
    <name evidence="9" type="ORF">JI75_08710</name>
</gene>
<feature type="compositionally biased region" description="Low complexity" evidence="6">
    <location>
        <begin position="7"/>
        <end position="28"/>
    </location>
</feature>
<keyword evidence="3" id="KW-0677">Repeat</keyword>
<evidence type="ECO:0000256" key="5">
    <source>
        <dbReference type="ARBA" id="ARBA00023014"/>
    </source>
</evidence>
<dbReference type="InterPro" id="IPR006311">
    <property type="entry name" value="TAT_signal"/>
</dbReference>
<reference evidence="9 10" key="2">
    <citation type="journal article" date="2015" name="Genome Announc.">
        <title>Complete Genome Sequence of Coriobacteriaceae Strain 68-1-3, a Novel Mucus-Degrading Isolate from the Swine Intestinal Tract.</title>
        <authorList>
            <person name="Looft T."/>
            <person name="Bayles D.O."/>
            <person name="Alt D.P."/>
            <person name="Stanton T.B."/>
        </authorList>
    </citation>
    <scope>NUCLEOTIDE SEQUENCE [LARGE SCALE GENOMIC DNA]</scope>
    <source>
        <strain evidence="9 10">68-1-3</strain>
    </source>
</reference>
<dbReference type="STRING" id="1531429.JI75_08710"/>
<protein>
    <submittedName>
        <fullName evidence="9">4Fe-4S ferredoxin</fullName>
    </submittedName>
</protein>
<dbReference type="PROSITE" id="PS51379">
    <property type="entry name" value="4FE4S_FER_2"/>
    <property type="match status" value="3"/>
</dbReference>
<keyword evidence="10" id="KW-1185">Reference proteome</keyword>
<dbReference type="PANTHER" id="PTHR42859:SF17">
    <property type="entry name" value="ELECTRON TRANSPORT PROTEIN HYDN-RELATED"/>
    <property type="match status" value="1"/>
</dbReference>
<dbReference type="OrthoDB" id="9779457at2"/>
<evidence type="ECO:0000256" key="6">
    <source>
        <dbReference type="SAM" id="MobiDB-lite"/>
    </source>
</evidence>
<dbReference type="HOGENOM" id="CLU_043374_3_2_11"/>
<evidence type="ECO:0000256" key="2">
    <source>
        <dbReference type="ARBA" id="ARBA00022723"/>
    </source>
</evidence>
<evidence type="ECO:0000313" key="9">
    <source>
        <dbReference type="EMBL" id="AJC12720.1"/>
    </source>
</evidence>
<evidence type="ECO:0000256" key="1">
    <source>
        <dbReference type="ARBA" id="ARBA00022485"/>
    </source>
</evidence>
<name>A0A0A8B5M7_9ACTN</name>
<dbReference type="PROSITE" id="PS00198">
    <property type="entry name" value="4FE4S_FER_1"/>
    <property type="match status" value="2"/>
</dbReference>
<dbReference type="InterPro" id="IPR017900">
    <property type="entry name" value="4Fe4S_Fe_S_CS"/>
</dbReference>
<dbReference type="Proteomes" id="UP000031121">
    <property type="component" value="Chromosome"/>
</dbReference>
<feature type="transmembrane region" description="Helical" evidence="7">
    <location>
        <begin position="40"/>
        <end position="62"/>
    </location>
</feature>
<feature type="domain" description="4Fe-4S ferredoxin-type" evidence="8">
    <location>
        <begin position="168"/>
        <end position="197"/>
    </location>
</feature>
<dbReference type="InterPro" id="IPR017896">
    <property type="entry name" value="4Fe4S_Fe-S-bd"/>
</dbReference>
<dbReference type="Gene3D" id="3.30.70.20">
    <property type="match status" value="2"/>
</dbReference>
<dbReference type="AlphaFoldDB" id="A0A0A8B5M7"/>
<reference evidence="10" key="1">
    <citation type="submission" date="2014-08" db="EMBL/GenBank/DDBJ databases">
        <title>Coriobacteriaceae sp. complete genome.</title>
        <authorList>
            <person name="Looft T."/>
            <person name="Bayles D.O."/>
            <person name="Stanton T.B."/>
        </authorList>
    </citation>
    <scope>NUCLEOTIDE SEQUENCE [LARGE SCALE GENOMIC DNA]</scope>
    <source>
        <strain evidence="10">68-1-3</strain>
    </source>
</reference>
<evidence type="ECO:0000256" key="7">
    <source>
        <dbReference type="SAM" id="Phobius"/>
    </source>
</evidence>
<feature type="domain" description="4Fe-4S ferredoxin-type" evidence="8">
    <location>
        <begin position="135"/>
        <end position="166"/>
    </location>
</feature>
<dbReference type="EMBL" id="CP009302">
    <property type="protein sequence ID" value="AJC12720.1"/>
    <property type="molecule type" value="Genomic_DNA"/>
</dbReference>
<keyword evidence="1" id="KW-0004">4Fe-4S</keyword>
<feature type="domain" description="4Fe-4S ferredoxin-type" evidence="8">
    <location>
        <begin position="201"/>
        <end position="224"/>
    </location>
</feature>
<evidence type="ECO:0000313" key="10">
    <source>
        <dbReference type="Proteomes" id="UP000031121"/>
    </source>
</evidence>
<sequence length="243" mass="25816">MPDTNLSASAAEEQTTSADAAATTAESGSTDKKTITRRNVLALAGTGVAGLVAGGVLATWGVTQERLASGELDLRTTPTKMIVTDRARCSGCQRCEMMCTLKNDGRVCQHIARVRVWDNYYFGKSVDTGEGMFTGNCQFTVEHCKQCADPMCAKYCPVHAIHADKETGARVVNADACIGCGMCGQACPWNMPRVDSDTGVSTKCVSCGRCAQQCPNGAIQFVDWQDIAQAVIDKGVVRTATLV</sequence>
<dbReference type="GO" id="GO:0051539">
    <property type="term" value="F:4 iron, 4 sulfur cluster binding"/>
    <property type="evidence" value="ECO:0007669"/>
    <property type="project" value="UniProtKB-KW"/>
</dbReference>